<dbReference type="Proteomes" id="UP001062846">
    <property type="component" value="Chromosome 13"/>
</dbReference>
<accession>A0ACC0L9J7</accession>
<evidence type="ECO:0000313" key="2">
    <source>
        <dbReference type="Proteomes" id="UP001062846"/>
    </source>
</evidence>
<comment type="caution">
    <text evidence="1">The sequence shown here is derived from an EMBL/GenBank/DDBJ whole genome shotgun (WGS) entry which is preliminary data.</text>
</comment>
<proteinExistence type="predicted"/>
<sequence>MESLKLLSIVLLTITSSCVASSTANGGSAGYTCDKYPGVCTVAGSVKQNCCKKTCVNLNTDNLNCGECGHQCKLGKQCCKGHCFNIQTNRSNYGMCGYKCLNNEHCCNGKCVNLKMDILNCGSCGNKCGLNETCCNGKIVNLLTNI</sequence>
<keyword evidence="2" id="KW-1185">Reference proteome</keyword>
<organism evidence="1 2">
    <name type="scientific">Rhododendron molle</name>
    <name type="common">Chinese azalea</name>
    <name type="synonym">Azalea mollis</name>
    <dbReference type="NCBI Taxonomy" id="49168"/>
    <lineage>
        <taxon>Eukaryota</taxon>
        <taxon>Viridiplantae</taxon>
        <taxon>Streptophyta</taxon>
        <taxon>Embryophyta</taxon>
        <taxon>Tracheophyta</taxon>
        <taxon>Spermatophyta</taxon>
        <taxon>Magnoliopsida</taxon>
        <taxon>eudicotyledons</taxon>
        <taxon>Gunneridae</taxon>
        <taxon>Pentapetalae</taxon>
        <taxon>asterids</taxon>
        <taxon>Ericales</taxon>
        <taxon>Ericaceae</taxon>
        <taxon>Ericoideae</taxon>
        <taxon>Rhodoreae</taxon>
        <taxon>Rhododendron</taxon>
    </lineage>
</organism>
<dbReference type="EMBL" id="CM046400">
    <property type="protein sequence ID" value="KAI8525079.1"/>
    <property type="molecule type" value="Genomic_DNA"/>
</dbReference>
<evidence type="ECO:0000313" key="1">
    <source>
        <dbReference type="EMBL" id="KAI8525079.1"/>
    </source>
</evidence>
<name>A0ACC0L9J7_RHOML</name>
<protein>
    <submittedName>
        <fullName evidence="1">Uncharacterized protein</fullName>
    </submittedName>
</protein>
<gene>
    <name evidence="1" type="ORF">RHMOL_Rhmol13G0199900</name>
</gene>
<reference evidence="1" key="1">
    <citation type="submission" date="2022-02" db="EMBL/GenBank/DDBJ databases">
        <title>Plant Genome Project.</title>
        <authorList>
            <person name="Zhang R.-G."/>
        </authorList>
    </citation>
    <scope>NUCLEOTIDE SEQUENCE</scope>
    <source>
        <strain evidence="1">AT1</strain>
    </source>
</reference>